<dbReference type="RefSeq" id="WP_048593287.1">
    <property type="nucleotide sequence ID" value="NZ_CVLB01000001.1"/>
</dbReference>
<dbReference type="CDD" id="cd09883">
    <property type="entry name" value="PIN_VapC_PhoHL-ATPase"/>
    <property type="match status" value="1"/>
</dbReference>
<name>A0A0G4K3E6_9SPIR</name>
<dbReference type="FunFam" id="3.40.50.300:FF:000013">
    <property type="entry name" value="PhoH family ATPase"/>
    <property type="match status" value="1"/>
</dbReference>
<reference evidence="7" key="1">
    <citation type="submission" date="2015-04" db="EMBL/GenBank/DDBJ databases">
        <authorList>
            <person name="Mushtaq Mamoona"/>
        </authorList>
    </citation>
    <scope>NUCLEOTIDE SEQUENCE [LARGE SCALE GENOMIC DNA]</scope>
    <source>
        <strain evidence="7">AN4859/03</strain>
    </source>
</reference>
<evidence type="ECO:0000256" key="2">
    <source>
        <dbReference type="ARBA" id="ARBA00022741"/>
    </source>
</evidence>
<organism evidence="6 7">
    <name type="scientific">Brachyspira suanatina</name>
    <dbReference type="NCBI Taxonomy" id="381802"/>
    <lineage>
        <taxon>Bacteria</taxon>
        <taxon>Pseudomonadati</taxon>
        <taxon>Spirochaetota</taxon>
        <taxon>Spirochaetia</taxon>
        <taxon>Brachyspirales</taxon>
        <taxon>Brachyspiraceae</taxon>
        <taxon>Brachyspira</taxon>
    </lineage>
</organism>
<dbReference type="SUPFAM" id="SSF52540">
    <property type="entry name" value="P-loop containing nucleoside triphosphate hydrolases"/>
    <property type="match status" value="1"/>
</dbReference>
<dbReference type="SUPFAM" id="SSF88723">
    <property type="entry name" value="PIN domain-like"/>
    <property type="match status" value="1"/>
</dbReference>
<keyword evidence="3" id="KW-0067">ATP-binding</keyword>
<protein>
    <submittedName>
        <fullName evidence="6">Phosphate starvation protein PhoH</fullName>
    </submittedName>
</protein>
<evidence type="ECO:0000256" key="3">
    <source>
        <dbReference type="ARBA" id="ARBA00022840"/>
    </source>
</evidence>
<dbReference type="InterPro" id="IPR051451">
    <property type="entry name" value="PhoH2-like"/>
</dbReference>
<dbReference type="AlphaFoldDB" id="A0A0G4K3E6"/>
<evidence type="ECO:0000313" key="6">
    <source>
        <dbReference type="EMBL" id="CRF31400.1"/>
    </source>
</evidence>
<dbReference type="EMBL" id="CVLB01000001">
    <property type="protein sequence ID" value="CRF31400.1"/>
    <property type="molecule type" value="Genomic_DNA"/>
</dbReference>
<evidence type="ECO:0000313" key="7">
    <source>
        <dbReference type="Proteomes" id="UP000043763"/>
    </source>
</evidence>
<keyword evidence="7" id="KW-1185">Reference proteome</keyword>
<dbReference type="InterPro" id="IPR027417">
    <property type="entry name" value="P-loop_NTPase"/>
</dbReference>
<evidence type="ECO:0000256" key="4">
    <source>
        <dbReference type="ARBA" id="ARBA00046345"/>
    </source>
</evidence>
<dbReference type="Gene3D" id="3.40.50.300">
    <property type="entry name" value="P-loop containing nucleotide triphosphate hydrolases"/>
    <property type="match status" value="1"/>
</dbReference>
<dbReference type="SMART" id="SM00670">
    <property type="entry name" value="PINc"/>
    <property type="match status" value="1"/>
</dbReference>
<dbReference type="Pfam" id="PF13638">
    <property type="entry name" value="PIN_4"/>
    <property type="match status" value="1"/>
</dbReference>
<dbReference type="PANTHER" id="PTHR30473">
    <property type="entry name" value="PROTEIN PHOH"/>
    <property type="match status" value="1"/>
</dbReference>
<evidence type="ECO:0000256" key="1">
    <source>
        <dbReference type="ARBA" id="ARBA00010393"/>
    </source>
</evidence>
<dbReference type="GO" id="GO:0005524">
    <property type="term" value="F:ATP binding"/>
    <property type="evidence" value="ECO:0007669"/>
    <property type="project" value="UniProtKB-KW"/>
</dbReference>
<gene>
    <name evidence="6" type="ORF">BRSU_0086</name>
</gene>
<dbReference type="OrthoDB" id="9773137at2"/>
<dbReference type="Pfam" id="PF02562">
    <property type="entry name" value="PhoH"/>
    <property type="match status" value="1"/>
</dbReference>
<dbReference type="InterPro" id="IPR003714">
    <property type="entry name" value="PhoH"/>
</dbReference>
<dbReference type="Proteomes" id="UP000043763">
    <property type="component" value="Unassembled WGS sequence"/>
</dbReference>
<dbReference type="InterPro" id="IPR002716">
    <property type="entry name" value="PIN_dom"/>
</dbReference>
<proteinExistence type="inferred from homology"/>
<feature type="domain" description="PIN" evidence="5">
    <location>
        <begin position="10"/>
        <end position="144"/>
    </location>
</feature>
<evidence type="ECO:0000259" key="5">
    <source>
        <dbReference type="SMART" id="SM00670"/>
    </source>
</evidence>
<dbReference type="Gene3D" id="3.40.50.1010">
    <property type="entry name" value="5'-nuclease"/>
    <property type="match status" value="1"/>
</dbReference>
<accession>A0A0G4K3E6</accession>
<keyword evidence="2" id="KW-0547">Nucleotide-binding</keyword>
<dbReference type="InterPro" id="IPR029060">
    <property type="entry name" value="PIN-like_dom_sf"/>
</dbReference>
<comment type="similarity">
    <text evidence="4">In the N-terminal section; belongs to the PINc/VapC protein family.</text>
</comment>
<dbReference type="GO" id="GO:0005829">
    <property type="term" value="C:cytosol"/>
    <property type="evidence" value="ECO:0007669"/>
    <property type="project" value="TreeGrafter"/>
</dbReference>
<dbReference type="PANTHER" id="PTHR30473:SF2">
    <property type="entry name" value="PIN DOMAIN-CONTAINING PROTEIN"/>
    <property type="match status" value="1"/>
</dbReference>
<comment type="similarity">
    <text evidence="1">Belongs to the PhoH family.</text>
</comment>
<sequence>MTENFIPNKKVFVFDTNVILHDFKSIFSFEETNIVIPITVLEEVDKFKKGSDTINFNAREFIRELDVIVEKNEELQGVKDIFKKGALLDNKSKVFIDVNNEEREEFKKIFAGNIPDHKILSCAYNIKCENHRVILITKDINMRMKARSLGIDTQDYNTDKIEKLSSLFTGIESISGDNARIYIKELSENKEIEVKGEHSIYPNTYFCYRVKEDDEAVIGKYKDDTKTIVHVDTDINAYGIKPRNEEQAMALDVLLDNNIPLVTIMGKAGTGKTLLALAAALAKRREYRQILLARPVVALSNKDLGFLPGDVNSKLDPYMQPLFDNLSVIQHIHSDDSDESKNIKKMLENEKIVISPLAYIRGRSLNKIYFIVDEAQNLTPHEIKTIITRAGEGTKIVFTGDIHQIDTPYLDERNNGLTYLIDRTKGEVLSGTVTLEKGERSQLAELAANVL</sequence>